<keyword evidence="3 10" id="KW-0808">Transferase</keyword>
<sequence length="201" mass="22248">MEIAVLASGNGSNFQAIIDASISGKIPNGNIKLLIVNNKEAYAIERAKKNNIPYYVIESNSKERAQFDLEILDRLKKNNIDLIVLAGFMRILSPIIIKEYRNKIINIHPSLLPLFPGAHAHRDAILAGATKSGCTVHFVDEGIDTGPIILQETVTITKEETEETLSKKILPLEHKIFPKAIDLLTSQKLKINEGKVTIEAD</sequence>
<proteinExistence type="inferred from homology"/>
<dbReference type="SUPFAM" id="SSF53328">
    <property type="entry name" value="Formyltransferase"/>
    <property type="match status" value="1"/>
</dbReference>
<evidence type="ECO:0000256" key="6">
    <source>
        <dbReference type="ARBA" id="ARBA00041324"/>
    </source>
</evidence>
<evidence type="ECO:0000313" key="10">
    <source>
        <dbReference type="EMBL" id="OIR11630.1"/>
    </source>
</evidence>
<gene>
    <name evidence="10" type="ORF">BEU03_02680</name>
</gene>
<evidence type="ECO:0000256" key="3">
    <source>
        <dbReference type="ARBA" id="ARBA00022679"/>
    </source>
</evidence>
<protein>
    <recommendedName>
        <fullName evidence="2">phosphoribosylglycinamide formyltransferase 1</fullName>
        <ecNumber evidence="2">2.1.2.2</ecNumber>
    </recommendedName>
    <alternativeName>
        <fullName evidence="7">5'-phosphoribosylglycinamide transformylase</fullName>
    </alternativeName>
    <alternativeName>
        <fullName evidence="6">GAR transformylase</fullName>
    </alternativeName>
</protein>
<dbReference type="Proteomes" id="UP000183403">
    <property type="component" value="Unassembled WGS sequence"/>
</dbReference>
<dbReference type="Gene3D" id="3.40.50.170">
    <property type="entry name" value="Formyl transferase, N-terminal domain"/>
    <property type="match status" value="1"/>
</dbReference>
<comment type="caution">
    <text evidence="10">The sequence shown here is derived from an EMBL/GenBank/DDBJ whole genome shotgun (WGS) entry which is preliminary data.</text>
</comment>
<evidence type="ECO:0000256" key="2">
    <source>
        <dbReference type="ARBA" id="ARBA00012254"/>
    </source>
</evidence>
<evidence type="ECO:0000256" key="4">
    <source>
        <dbReference type="ARBA" id="ARBA00022755"/>
    </source>
</evidence>
<evidence type="ECO:0000313" key="11">
    <source>
        <dbReference type="Proteomes" id="UP000183403"/>
    </source>
</evidence>
<dbReference type="PROSITE" id="PS00373">
    <property type="entry name" value="GART"/>
    <property type="match status" value="1"/>
</dbReference>
<dbReference type="CDD" id="cd08645">
    <property type="entry name" value="FMT_core_GART"/>
    <property type="match status" value="1"/>
</dbReference>
<evidence type="ECO:0000256" key="7">
    <source>
        <dbReference type="ARBA" id="ARBA00041682"/>
    </source>
</evidence>
<dbReference type="UniPathway" id="UPA00074">
    <property type="reaction ID" value="UER00126"/>
</dbReference>
<organism evidence="10 11">
    <name type="scientific">Marine Group III euryarchaeote CG-Epi6</name>
    <dbReference type="NCBI Taxonomy" id="1889000"/>
    <lineage>
        <taxon>Archaea</taxon>
        <taxon>Methanobacteriati</taxon>
        <taxon>Thermoplasmatota</taxon>
        <taxon>Thermoplasmata</taxon>
        <taxon>Candidatus Thermoprofundales</taxon>
    </lineage>
</organism>
<comment type="similarity">
    <text evidence="5">Belongs to the GART family.</text>
</comment>
<dbReference type="InterPro" id="IPR002376">
    <property type="entry name" value="Formyl_transf_N"/>
</dbReference>
<dbReference type="InterPro" id="IPR036477">
    <property type="entry name" value="Formyl_transf_N_sf"/>
</dbReference>
<evidence type="ECO:0000256" key="5">
    <source>
        <dbReference type="ARBA" id="ARBA00038440"/>
    </source>
</evidence>
<dbReference type="InterPro" id="IPR001555">
    <property type="entry name" value="GART_AS"/>
</dbReference>
<dbReference type="PANTHER" id="PTHR43369">
    <property type="entry name" value="PHOSPHORIBOSYLGLYCINAMIDE FORMYLTRANSFERASE"/>
    <property type="match status" value="1"/>
</dbReference>
<keyword evidence="4" id="KW-0658">Purine biosynthesis</keyword>
<dbReference type="PANTHER" id="PTHR43369:SF2">
    <property type="entry name" value="PHOSPHORIBOSYLGLYCINAMIDE FORMYLTRANSFERASE"/>
    <property type="match status" value="1"/>
</dbReference>
<comment type="catalytic activity">
    <reaction evidence="8">
        <text>N(1)-(5-phospho-beta-D-ribosyl)glycinamide + (6R)-10-formyltetrahydrofolate = N(2)-formyl-N(1)-(5-phospho-beta-D-ribosyl)glycinamide + (6S)-5,6,7,8-tetrahydrofolate + H(+)</text>
        <dbReference type="Rhea" id="RHEA:15053"/>
        <dbReference type="ChEBI" id="CHEBI:15378"/>
        <dbReference type="ChEBI" id="CHEBI:57453"/>
        <dbReference type="ChEBI" id="CHEBI:143788"/>
        <dbReference type="ChEBI" id="CHEBI:147286"/>
        <dbReference type="ChEBI" id="CHEBI:195366"/>
        <dbReference type="EC" id="2.1.2.2"/>
    </reaction>
</comment>
<dbReference type="GO" id="GO:0005829">
    <property type="term" value="C:cytosol"/>
    <property type="evidence" value="ECO:0007669"/>
    <property type="project" value="TreeGrafter"/>
</dbReference>
<name>A0A1J5THX6_9ARCH</name>
<dbReference type="HAMAP" id="MF_01930">
    <property type="entry name" value="PurN"/>
    <property type="match status" value="1"/>
</dbReference>
<dbReference type="EMBL" id="MIYV01000018">
    <property type="protein sequence ID" value="OIR11630.1"/>
    <property type="molecule type" value="Genomic_DNA"/>
</dbReference>
<dbReference type="AlphaFoldDB" id="A0A1J5THX6"/>
<dbReference type="InterPro" id="IPR004607">
    <property type="entry name" value="GART"/>
</dbReference>
<dbReference type="GO" id="GO:0004644">
    <property type="term" value="F:phosphoribosylglycinamide formyltransferase activity"/>
    <property type="evidence" value="ECO:0007669"/>
    <property type="project" value="UniProtKB-EC"/>
</dbReference>
<accession>A0A1J5THX6</accession>
<dbReference type="GO" id="GO:0006189">
    <property type="term" value="P:'de novo' IMP biosynthetic process"/>
    <property type="evidence" value="ECO:0007669"/>
    <property type="project" value="UniProtKB-UniPathway"/>
</dbReference>
<dbReference type="Pfam" id="PF00551">
    <property type="entry name" value="Formyl_trans_N"/>
    <property type="match status" value="1"/>
</dbReference>
<evidence type="ECO:0000259" key="9">
    <source>
        <dbReference type="Pfam" id="PF00551"/>
    </source>
</evidence>
<reference evidence="10 11" key="1">
    <citation type="submission" date="2016-08" db="EMBL/GenBank/DDBJ databases">
        <title>New Insights into Marine Group III Euryarchaeota, from dark to light.</title>
        <authorList>
            <person name="Haro-Moreno J.M."/>
            <person name="Rodriguez-Valera F."/>
            <person name="Lopez-Garcia P."/>
            <person name="Moreira D."/>
            <person name="Martin-Cuadrado A.B."/>
        </authorList>
    </citation>
    <scope>NUCLEOTIDE SEQUENCE [LARGE SCALE GENOMIC DNA]</scope>
    <source>
        <strain evidence="10">CG-Epi6</strain>
    </source>
</reference>
<evidence type="ECO:0000256" key="8">
    <source>
        <dbReference type="ARBA" id="ARBA00047664"/>
    </source>
</evidence>
<comment type="pathway">
    <text evidence="1">Purine metabolism; IMP biosynthesis via de novo pathway; N(2)-formyl-N(1)-(5-phospho-D-ribosyl)glycinamide from N(1)-(5-phospho-D-ribosyl)glycinamide (10-formyl THF route): step 1/1.</text>
</comment>
<dbReference type="EC" id="2.1.2.2" evidence="2"/>
<feature type="domain" description="Formyl transferase N-terminal" evidence="9">
    <location>
        <begin position="1"/>
        <end position="181"/>
    </location>
</feature>
<dbReference type="NCBIfam" id="TIGR00639">
    <property type="entry name" value="PurN"/>
    <property type="match status" value="1"/>
</dbReference>
<evidence type="ECO:0000256" key="1">
    <source>
        <dbReference type="ARBA" id="ARBA00005054"/>
    </source>
</evidence>